<dbReference type="Gene3D" id="1.10.10.10">
    <property type="entry name" value="Winged helix-like DNA-binding domain superfamily/Winged helix DNA-binding domain"/>
    <property type="match status" value="1"/>
</dbReference>
<evidence type="ECO:0000259" key="6">
    <source>
        <dbReference type="Pfam" id="PF04198"/>
    </source>
</evidence>
<dbReference type="Proteomes" id="UP000270471">
    <property type="component" value="Unassembled WGS sequence"/>
</dbReference>
<dbReference type="GO" id="GO:0003677">
    <property type="term" value="F:DNA binding"/>
    <property type="evidence" value="ECO:0007669"/>
    <property type="project" value="UniProtKB-KW"/>
</dbReference>
<gene>
    <name evidence="7" type="ORF">CTZ28_34680</name>
</gene>
<keyword evidence="4" id="KW-0804">Transcription</keyword>
<proteinExistence type="inferred from homology"/>
<evidence type="ECO:0000256" key="5">
    <source>
        <dbReference type="SAM" id="MobiDB-lite"/>
    </source>
</evidence>
<keyword evidence="2" id="KW-0805">Transcription regulation</keyword>
<feature type="region of interest" description="Disordered" evidence="5">
    <location>
        <begin position="103"/>
        <end position="124"/>
    </location>
</feature>
<dbReference type="InterPro" id="IPR051054">
    <property type="entry name" value="SorC_transcr_regulators"/>
</dbReference>
<evidence type="ECO:0000256" key="3">
    <source>
        <dbReference type="ARBA" id="ARBA00023125"/>
    </source>
</evidence>
<evidence type="ECO:0000256" key="2">
    <source>
        <dbReference type="ARBA" id="ARBA00023015"/>
    </source>
</evidence>
<keyword evidence="8" id="KW-1185">Reference proteome</keyword>
<feature type="region of interest" description="Disordered" evidence="5">
    <location>
        <begin position="19"/>
        <end position="47"/>
    </location>
</feature>
<dbReference type="SUPFAM" id="SSF100950">
    <property type="entry name" value="NagB/RpiA/CoA transferase-like"/>
    <property type="match status" value="1"/>
</dbReference>
<comment type="similarity">
    <text evidence="1">Belongs to the SorC transcriptional regulatory family.</text>
</comment>
<reference evidence="7 8" key="1">
    <citation type="submission" date="2017-11" db="EMBL/GenBank/DDBJ databases">
        <title>Draft genome of actinobacteria isolated from guarana (Paullinia cupana (Mart.) Ducke.</title>
        <authorList>
            <person name="Siqueira K.A."/>
            <person name="Liotti R.G."/>
            <person name="Mendes T.A.O."/>
            <person name="Soares M.A."/>
        </authorList>
    </citation>
    <scope>NUCLEOTIDE SEQUENCE [LARGE SCALE GENOMIC DNA]</scope>
    <source>
        <strain evidence="7 8">193</strain>
    </source>
</reference>
<evidence type="ECO:0000256" key="1">
    <source>
        <dbReference type="ARBA" id="ARBA00010466"/>
    </source>
</evidence>
<evidence type="ECO:0000313" key="7">
    <source>
        <dbReference type="EMBL" id="RMB81449.1"/>
    </source>
</evidence>
<dbReference type="InterPro" id="IPR036388">
    <property type="entry name" value="WH-like_DNA-bd_sf"/>
</dbReference>
<dbReference type="PANTHER" id="PTHR34294:SF1">
    <property type="entry name" value="TRANSCRIPTIONAL REGULATOR LSRR"/>
    <property type="match status" value="1"/>
</dbReference>
<dbReference type="AlphaFoldDB" id="A0A3M0I5P4"/>
<dbReference type="OrthoDB" id="186585at2"/>
<dbReference type="Gene3D" id="3.40.50.1360">
    <property type="match status" value="1"/>
</dbReference>
<dbReference type="EMBL" id="PENI01000031">
    <property type="protein sequence ID" value="RMB81449.1"/>
    <property type="molecule type" value="Genomic_DNA"/>
</dbReference>
<organism evidence="7 8">
    <name type="scientific">Streptomyces shenzhenensis</name>
    <dbReference type="NCBI Taxonomy" id="943815"/>
    <lineage>
        <taxon>Bacteria</taxon>
        <taxon>Bacillati</taxon>
        <taxon>Actinomycetota</taxon>
        <taxon>Actinomycetes</taxon>
        <taxon>Kitasatosporales</taxon>
        <taxon>Streptomycetaceae</taxon>
        <taxon>Streptomyces</taxon>
    </lineage>
</organism>
<dbReference type="PANTHER" id="PTHR34294">
    <property type="entry name" value="TRANSCRIPTIONAL REGULATOR-RELATED"/>
    <property type="match status" value="1"/>
</dbReference>
<feature type="domain" description="Sugar-binding" evidence="6">
    <location>
        <begin position="206"/>
        <end position="438"/>
    </location>
</feature>
<keyword evidence="3" id="KW-0238">DNA-binding</keyword>
<evidence type="ECO:0000313" key="8">
    <source>
        <dbReference type="Proteomes" id="UP000270471"/>
    </source>
</evidence>
<dbReference type="InterPro" id="IPR007324">
    <property type="entry name" value="Sugar-bd_dom_put"/>
</dbReference>
<protein>
    <submittedName>
        <fullName evidence="7">Transcriptional regulator</fullName>
    </submittedName>
</protein>
<comment type="caution">
    <text evidence="7">The sequence shown here is derived from an EMBL/GenBank/DDBJ whole genome shotgun (WGS) entry which is preliminary data.</text>
</comment>
<dbReference type="Pfam" id="PF04198">
    <property type="entry name" value="Sugar-bind"/>
    <property type="match status" value="1"/>
</dbReference>
<name>A0A3M0I5P4_9ACTN</name>
<dbReference type="InterPro" id="IPR037171">
    <property type="entry name" value="NagB/RpiA_transferase-like"/>
</dbReference>
<evidence type="ECO:0000256" key="4">
    <source>
        <dbReference type="ARBA" id="ARBA00023163"/>
    </source>
</evidence>
<accession>A0A3M0I5P4</accession>
<sequence length="450" mass="47479">MPGSGDRHGPRLGTAAAGQVRGEHGVGQGGHSDHLGESWGHGIAFPQGFAGRNSTSIGVSQRAPRPARASTPAVICTTRPQWSPPLEHPDRGGRSYAAIRTGTGGPFTGQRRNRRHVPSATGTARRTTMAASAWESLRAARAAHLHYVEGLRVTQVAEHLGVSRFKAGRLIQTAREQGLVHIEITPPPLADPTRSAALLERYAPHGLTRALVVPAQAGRAALNRAAAEAVEEATRPGDVLGLACGRTVNQVVAALRRLPDCDVVQLTGLTTPGDVNDSSVETIRRASRLTRSTAVPVYVPMVLPSLAEAAALRVRPALAKAFARLDRLTVALITVGAWQPGDSNLHDSTGLADSEREAATRRGVVAEFAGHLVDADGRTVATDLTDRCLVVPLERLRHARDVVAIAAAVRRASAVDAALRSGLIHTLVTDTEVADAFLAHRDTAPTEPPD</sequence>
<dbReference type="GO" id="GO:0030246">
    <property type="term" value="F:carbohydrate binding"/>
    <property type="evidence" value="ECO:0007669"/>
    <property type="project" value="InterPro"/>
</dbReference>